<dbReference type="EMBL" id="CAMXCT020000349">
    <property type="protein sequence ID" value="CAL1130906.1"/>
    <property type="molecule type" value="Genomic_DNA"/>
</dbReference>
<name>A0A9P1BT57_9DINO</name>
<keyword evidence="4" id="KW-0645">Protease</keyword>
<proteinExistence type="predicted"/>
<gene>
    <name evidence="3" type="ORF">C1SCF055_LOCUS5665</name>
</gene>
<feature type="coiled-coil region" evidence="1">
    <location>
        <begin position="132"/>
        <end position="159"/>
    </location>
</feature>
<dbReference type="GO" id="GO:0004177">
    <property type="term" value="F:aminopeptidase activity"/>
    <property type="evidence" value="ECO:0007669"/>
    <property type="project" value="UniProtKB-KW"/>
</dbReference>
<reference evidence="4 5" key="2">
    <citation type="submission" date="2024-05" db="EMBL/GenBank/DDBJ databases">
        <authorList>
            <person name="Chen Y."/>
            <person name="Shah S."/>
            <person name="Dougan E. K."/>
            <person name="Thang M."/>
            <person name="Chan C."/>
        </authorList>
    </citation>
    <scope>NUCLEOTIDE SEQUENCE [LARGE SCALE GENOMIC DNA]</scope>
</reference>
<keyword evidence="4" id="KW-0031">Aminopeptidase</keyword>
<organism evidence="3">
    <name type="scientific">Cladocopium goreaui</name>
    <dbReference type="NCBI Taxonomy" id="2562237"/>
    <lineage>
        <taxon>Eukaryota</taxon>
        <taxon>Sar</taxon>
        <taxon>Alveolata</taxon>
        <taxon>Dinophyceae</taxon>
        <taxon>Suessiales</taxon>
        <taxon>Symbiodiniaceae</taxon>
        <taxon>Cladocopium</taxon>
    </lineage>
</organism>
<reference evidence="3" key="1">
    <citation type="submission" date="2022-10" db="EMBL/GenBank/DDBJ databases">
        <authorList>
            <person name="Chen Y."/>
            <person name="Dougan E. K."/>
            <person name="Chan C."/>
            <person name="Rhodes N."/>
            <person name="Thang M."/>
        </authorList>
    </citation>
    <scope>NUCLEOTIDE SEQUENCE</scope>
</reference>
<keyword evidence="4" id="KW-0378">Hydrolase</keyword>
<evidence type="ECO:0000256" key="2">
    <source>
        <dbReference type="SAM" id="MobiDB-lite"/>
    </source>
</evidence>
<sequence length="310" mass="34263">MDNEWPSELQDFVKYLTALPRKTGEVVPVSPVKIPEPIPSPDLSALEDRLKTLESQVSTLRSDFQKSLDDVVKVHKASSAAADAVSSLRTIVPVSLPRDFKDLREAVKKLEADTVTAQDLAGRLQRRLDDEVSATRKASVSLEEKLEELSTRMKETRKIEAPGQGSRQLKRQDSLLQVQDQCSQLSTRMGKLEEMVAGQGKQLMLQADEQREVHQRLLEVRKEALEGLTQLASLQDGLPMTPPEQYRAVAGQDSRVVRSSAPSQSQLQDRSSSDRGLRSSPGGMRKSAPSGQPKLKWPGGPIRTPSSLPR</sequence>
<dbReference type="EMBL" id="CAMXCT010000349">
    <property type="protein sequence ID" value="CAI3977531.1"/>
    <property type="molecule type" value="Genomic_DNA"/>
</dbReference>
<dbReference type="Proteomes" id="UP001152797">
    <property type="component" value="Unassembled WGS sequence"/>
</dbReference>
<comment type="caution">
    <text evidence="3">The sequence shown here is derived from an EMBL/GenBank/DDBJ whole genome shotgun (WGS) entry which is preliminary data.</text>
</comment>
<dbReference type="AlphaFoldDB" id="A0A9P1BT57"/>
<keyword evidence="5" id="KW-1185">Reference proteome</keyword>
<evidence type="ECO:0000313" key="5">
    <source>
        <dbReference type="Proteomes" id="UP001152797"/>
    </source>
</evidence>
<protein>
    <submittedName>
        <fullName evidence="4">Serine aminopeptidase S33 domain-containing protein</fullName>
    </submittedName>
</protein>
<evidence type="ECO:0000313" key="4">
    <source>
        <dbReference type="EMBL" id="CAL4764843.1"/>
    </source>
</evidence>
<evidence type="ECO:0000313" key="3">
    <source>
        <dbReference type="EMBL" id="CAI3977531.1"/>
    </source>
</evidence>
<dbReference type="EMBL" id="CAMXCT030000349">
    <property type="protein sequence ID" value="CAL4764843.1"/>
    <property type="molecule type" value="Genomic_DNA"/>
</dbReference>
<keyword evidence="1" id="KW-0175">Coiled coil</keyword>
<evidence type="ECO:0000256" key="1">
    <source>
        <dbReference type="SAM" id="Coils"/>
    </source>
</evidence>
<accession>A0A9P1BT57</accession>
<feature type="region of interest" description="Disordered" evidence="2">
    <location>
        <begin position="249"/>
        <end position="310"/>
    </location>
</feature>